<comment type="caution">
    <text evidence="1">The sequence shown here is derived from an EMBL/GenBank/DDBJ whole genome shotgun (WGS) entry which is preliminary data.</text>
</comment>
<evidence type="ECO:0000313" key="1">
    <source>
        <dbReference type="EMBL" id="EOR19987.1"/>
    </source>
</evidence>
<reference evidence="1 2" key="1">
    <citation type="submission" date="2013-03" db="EMBL/GenBank/DDBJ databases">
        <title>Whole genome shotgun sequencing of Clostridium sartagoforme AAU1.</title>
        <authorList>
            <person name="Joshi C.G."/>
            <person name="Duggirala S.M."/>
            <person name="Nathani N.M."/>
            <person name="Bhatt V.D."/>
            <person name="Patel A.K."/>
            <person name="Pandya P.R."/>
            <person name="KaPatel J.A."/>
        </authorList>
    </citation>
    <scope>NUCLEOTIDE SEQUENCE [LARGE SCALE GENOMIC DNA]</scope>
    <source>
        <strain evidence="1 2">AAU1</strain>
    </source>
</reference>
<dbReference type="AlphaFoldDB" id="R9BSK3"/>
<protein>
    <submittedName>
        <fullName evidence="1">Uncharacterized protein</fullName>
    </submittedName>
</protein>
<dbReference type="RefSeq" id="WP_016209064.1">
    <property type="nucleotide sequence ID" value="NZ_ASRV01000235.1"/>
</dbReference>
<dbReference type="Proteomes" id="UP000013988">
    <property type="component" value="Unassembled WGS sequence"/>
</dbReference>
<accession>R9BSK3</accession>
<name>R9BSK3_9CLOT</name>
<dbReference type="EMBL" id="ASRV01000235">
    <property type="protein sequence ID" value="EOR19987.1"/>
    <property type="molecule type" value="Genomic_DNA"/>
</dbReference>
<dbReference type="PATRIC" id="fig|1202534.3.peg.3846"/>
<evidence type="ECO:0000313" key="2">
    <source>
        <dbReference type="Proteomes" id="UP000013988"/>
    </source>
</evidence>
<gene>
    <name evidence="1" type="ORF">A500_19284</name>
</gene>
<organism evidence="1 2">
    <name type="scientific">Clostridium sartagoforme AAU1</name>
    <dbReference type="NCBI Taxonomy" id="1202534"/>
    <lineage>
        <taxon>Bacteria</taxon>
        <taxon>Bacillati</taxon>
        <taxon>Bacillota</taxon>
        <taxon>Clostridia</taxon>
        <taxon>Eubacteriales</taxon>
        <taxon>Clostridiaceae</taxon>
        <taxon>Clostridium</taxon>
    </lineage>
</organism>
<keyword evidence="2" id="KW-1185">Reference proteome</keyword>
<sequence>MAKGRKSEVIKRITKRDGETIKAAANTGIISKDNAKKYFGLNDKRINILVKNQYLVEKRAYTKHGNQIYYKLGTSGVKYVKENTNIDYFYRSNSTQLNHDLKLNQVYCQLTHEQRQCWINEEQIINRWTELTGVKERRGSVDALVQINGQAIAIEIITKNYGEVEIQEKQDAAENLGCERMIMINA</sequence>
<proteinExistence type="predicted"/>